<dbReference type="NCBIfam" id="TIGR00083">
    <property type="entry name" value="ribF"/>
    <property type="match status" value="1"/>
</dbReference>
<proteinExistence type="inferred from homology"/>
<comment type="pathway">
    <text evidence="2 14">Cofactor biosynthesis; FMN biosynthesis; FMN from riboflavin (ATP route): step 1/1.</text>
</comment>
<dbReference type="PANTHER" id="PTHR22749">
    <property type="entry name" value="RIBOFLAVIN KINASE/FMN ADENYLYLTRANSFERASE"/>
    <property type="match status" value="1"/>
</dbReference>
<dbReference type="NCBIfam" id="NF004162">
    <property type="entry name" value="PRK05627.1-5"/>
    <property type="match status" value="1"/>
</dbReference>
<dbReference type="GO" id="GO:0005524">
    <property type="term" value="F:ATP binding"/>
    <property type="evidence" value="ECO:0007669"/>
    <property type="project" value="UniProtKB-UniRule"/>
</dbReference>
<evidence type="ECO:0000256" key="9">
    <source>
        <dbReference type="ARBA" id="ARBA00022827"/>
    </source>
</evidence>
<dbReference type="OrthoDB" id="9803667at2"/>
<sequence>MKTIYLQHPHQLNKDGIKPTAIALGYFDGVHIGHQKVIHTAKEIAQKNGWQSAVMTFDPHPAVVLGHMDEISPITPLAVKEKEIEALGIDVMYIVRFTQEFSQLSPQEFIDHYIIDLAVKHVVAGFDYTYGRFGKGTMQIIDTYSRGKFESTVIEKVEKDEMKISSSLIRNKIQEGSVDSLPEYLGRYFQIKGTVVTGDKRGRTIGFPTANISPSFQYLLPKKGVYAVRVKWKGVWYNGILNLGYVPTFYEHLPEPTIEVHLLDFDEDIYGEHVTLEWRKWLREEKKFASVDDLVKQLNEDKNRAIEYFQFAI</sequence>
<dbReference type="Proteomes" id="UP000245998">
    <property type="component" value="Unassembled WGS sequence"/>
</dbReference>
<evidence type="ECO:0000256" key="2">
    <source>
        <dbReference type="ARBA" id="ARBA00005201"/>
    </source>
</evidence>
<comment type="catalytic activity">
    <reaction evidence="12 14">
        <text>riboflavin + ATP = FMN + ADP + H(+)</text>
        <dbReference type="Rhea" id="RHEA:14357"/>
        <dbReference type="ChEBI" id="CHEBI:15378"/>
        <dbReference type="ChEBI" id="CHEBI:30616"/>
        <dbReference type="ChEBI" id="CHEBI:57986"/>
        <dbReference type="ChEBI" id="CHEBI:58210"/>
        <dbReference type="ChEBI" id="CHEBI:456216"/>
        <dbReference type="EC" id="2.7.1.26"/>
    </reaction>
</comment>
<dbReference type="InterPro" id="IPR015865">
    <property type="entry name" value="Riboflavin_kinase_bac/euk"/>
</dbReference>
<dbReference type="InterPro" id="IPR023468">
    <property type="entry name" value="Riboflavin_kinase"/>
</dbReference>
<feature type="domain" description="Riboflavin kinase" evidence="15">
    <location>
        <begin position="184"/>
        <end position="310"/>
    </location>
</feature>
<keyword evidence="3 14" id="KW-0285">Flavoprotein</keyword>
<dbReference type="AlphaFoldDB" id="A0A2U1K8N8"/>
<name>A0A2U1K8N8_9BACI</name>
<dbReference type="InterPro" id="IPR015864">
    <property type="entry name" value="FAD_synthase"/>
</dbReference>
<evidence type="ECO:0000256" key="4">
    <source>
        <dbReference type="ARBA" id="ARBA00022643"/>
    </source>
</evidence>
<comment type="pathway">
    <text evidence="1 14">Cofactor biosynthesis; FAD biosynthesis; FAD from FMN: step 1/1.</text>
</comment>
<evidence type="ECO:0000256" key="7">
    <source>
        <dbReference type="ARBA" id="ARBA00022741"/>
    </source>
</evidence>
<organism evidence="16 17">
    <name type="scientific">Pueribacillus theae</name>
    <dbReference type="NCBI Taxonomy" id="2171751"/>
    <lineage>
        <taxon>Bacteria</taxon>
        <taxon>Bacillati</taxon>
        <taxon>Bacillota</taxon>
        <taxon>Bacilli</taxon>
        <taxon>Bacillales</taxon>
        <taxon>Bacillaceae</taxon>
        <taxon>Pueribacillus</taxon>
    </lineage>
</organism>
<keyword evidence="11" id="KW-0511">Multifunctional enzyme</keyword>
<dbReference type="PANTHER" id="PTHR22749:SF6">
    <property type="entry name" value="RIBOFLAVIN KINASE"/>
    <property type="match status" value="1"/>
</dbReference>
<evidence type="ECO:0000256" key="14">
    <source>
        <dbReference type="PIRNR" id="PIRNR004491"/>
    </source>
</evidence>
<dbReference type="SMART" id="SM00904">
    <property type="entry name" value="Flavokinase"/>
    <property type="match status" value="1"/>
</dbReference>
<dbReference type="InterPro" id="IPR014729">
    <property type="entry name" value="Rossmann-like_a/b/a_fold"/>
</dbReference>
<keyword evidence="5 14" id="KW-0808">Transferase</keyword>
<dbReference type="UniPathway" id="UPA00276">
    <property type="reaction ID" value="UER00406"/>
</dbReference>
<dbReference type="Pfam" id="PF06574">
    <property type="entry name" value="FAD_syn"/>
    <property type="match status" value="1"/>
</dbReference>
<evidence type="ECO:0000256" key="1">
    <source>
        <dbReference type="ARBA" id="ARBA00004726"/>
    </source>
</evidence>
<dbReference type="Gene3D" id="3.40.50.620">
    <property type="entry name" value="HUPs"/>
    <property type="match status" value="1"/>
</dbReference>
<dbReference type="EMBL" id="QCZG01000001">
    <property type="protein sequence ID" value="PWA13548.1"/>
    <property type="molecule type" value="Genomic_DNA"/>
</dbReference>
<evidence type="ECO:0000256" key="10">
    <source>
        <dbReference type="ARBA" id="ARBA00022840"/>
    </source>
</evidence>
<keyword evidence="7 14" id="KW-0547">Nucleotide-binding</keyword>
<dbReference type="Pfam" id="PF01687">
    <property type="entry name" value="Flavokinase"/>
    <property type="match status" value="1"/>
</dbReference>
<dbReference type="GO" id="GO:0003919">
    <property type="term" value="F:FMN adenylyltransferase activity"/>
    <property type="evidence" value="ECO:0007669"/>
    <property type="project" value="UniProtKB-UniRule"/>
</dbReference>
<dbReference type="Gene3D" id="2.40.30.30">
    <property type="entry name" value="Riboflavin kinase-like"/>
    <property type="match status" value="1"/>
</dbReference>
<gene>
    <name evidence="16" type="ORF">DCC39_01250</name>
</gene>
<comment type="similarity">
    <text evidence="14">Belongs to the ribF family.</text>
</comment>
<evidence type="ECO:0000256" key="6">
    <source>
        <dbReference type="ARBA" id="ARBA00022695"/>
    </source>
</evidence>
<keyword evidence="17" id="KW-1185">Reference proteome</keyword>
<keyword evidence="6 14" id="KW-0548">Nucleotidyltransferase</keyword>
<comment type="caution">
    <text evidence="16">The sequence shown here is derived from an EMBL/GenBank/DDBJ whole genome shotgun (WGS) entry which is preliminary data.</text>
</comment>
<dbReference type="EC" id="2.7.1.26" evidence="14"/>
<evidence type="ECO:0000256" key="11">
    <source>
        <dbReference type="ARBA" id="ARBA00023268"/>
    </source>
</evidence>
<keyword evidence="9 14" id="KW-0274">FAD</keyword>
<dbReference type="CDD" id="cd02064">
    <property type="entry name" value="FAD_synthetase_N"/>
    <property type="match status" value="1"/>
</dbReference>
<keyword evidence="4 14" id="KW-0288">FMN</keyword>
<dbReference type="GO" id="GO:0009231">
    <property type="term" value="P:riboflavin biosynthetic process"/>
    <property type="evidence" value="ECO:0007669"/>
    <property type="project" value="InterPro"/>
</dbReference>
<keyword evidence="10 14" id="KW-0067">ATP-binding</keyword>
<evidence type="ECO:0000313" key="17">
    <source>
        <dbReference type="Proteomes" id="UP000245998"/>
    </source>
</evidence>
<dbReference type="UniPathway" id="UPA00277">
    <property type="reaction ID" value="UER00407"/>
</dbReference>
<dbReference type="GO" id="GO:0008531">
    <property type="term" value="F:riboflavin kinase activity"/>
    <property type="evidence" value="ECO:0007669"/>
    <property type="project" value="UniProtKB-UniRule"/>
</dbReference>
<dbReference type="InterPro" id="IPR002606">
    <property type="entry name" value="Riboflavin_kinase_bac"/>
</dbReference>
<dbReference type="InterPro" id="IPR023465">
    <property type="entry name" value="Riboflavin_kinase_dom_sf"/>
</dbReference>
<dbReference type="FunFam" id="3.40.50.620:FF:000021">
    <property type="entry name" value="Riboflavin biosynthesis protein"/>
    <property type="match status" value="1"/>
</dbReference>
<evidence type="ECO:0000313" key="16">
    <source>
        <dbReference type="EMBL" id="PWA13548.1"/>
    </source>
</evidence>
<accession>A0A2U1K8N8</accession>
<protein>
    <recommendedName>
        <fullName evidence="14">Riboflavin biosynthesis protein</fullName>
    </recommendedName>
    <domain>
        <recommendedName>
            <fullName evidence="14">Riboflavin kinase</fullName>
            <ecNumber evidence="14">2.7.1.26</ecNumber>
        </recommendedName>
        <alternativeName>
            <fullName evidence="14">Flavokinase</fullName>
        </alternativeName>
    </domain>
    <domain>
        <recommendedName>
            <fullName evidence="14">FMN adenylyltransferase</fullName>
            <ecNumber evidence="14">2.7.7.2</ecNumber>
        </recommendedName>
        <alternativeName>
            <fullName evidence="14">FAD pyrophosphorylase</fullName>
        </alternativeName>
        <alternativeName>
            <fullName evidence="14">FAD synthase</fullName>
        </alternativeName>
    </domain>
</protein>
<dbReference type="GO" id="GO:0009398">
    <property type="term" value="P:FMN biosynthetic process"/>
    <property type="evidence" value="ECO:0007669"/>
    <property type="project" value="UniProtKB-UniRule"/>
</dbReference>
<evidence type="ECO:0000256" key="5">
    <source>
        <dbReference type="ARBA" id="ARBA00022679"/>
    </source>
</evidence>
<keyword evidence="8 14" id="KW-0418">Kinase</keyword>
<dbReference type="NCBIfam" id="NF004161">
    <property type="entry name" value="PRK05627.1-4"/>
    <property type="match status" value="1"/>
</dbReference>
<dbReference type="RefSeq" id="WP_116553052.1">
    <property type="nucleotide sequence ID" value="NZ_QCZG01000001.1"/>
</dbReference>
<dbReference type="EC" id="2.7.7.2" evidence="14"/>
<dbReference type="SUPFAM" id="SSF52374">
    <property type="entry name" value="Nucleotidylyl transferase"/>
    <property type="match status" value="1"/>
</dbReference>
<evidence type="ECO:0000256" key="13">
    <source>
        <dbReference type="ARBA" id="ARBA00049494"/>
    </source>
</evidence>
<evidence type="ECO:0000256" key="8">
    <source>
        <dbReference type="ARBA" id="ARBA00022777"/>
    </source>
</evidence>
<comment type="catalytic activity">
    <reaction evidence="13 14">
        <text>FMN + ATP + H(+) = FAD + diphosphate</text>
        <dbReference type="Rhea" id="RHEA:17237"/>
        <dbReference type="ChEBI" id="CHEBI:15378"/>
        <dbReference type="ChEBI" id="CHEBI:30616"/>
        <dbReference type="ChEBI" id="CHEBI:33019"/>
        <dbReference type="ChEBI" id="CHEBI:57692"/>
        <dbReference type="ChEBI" id="CHEBI:58210"/>
        <dbReference type="EC" id="2.7.7.2"/>
    </reaction>
</comment>
<dbReference type="GO" id="GO:0006747">
    <property type="term" value="P:FAD biosynthetic process"/>
    <property type="evidence" value="ECO:0007669"/>
    <property type="project" value="UniProtKB-UniRule"/>
</dbReference>
<evidence type="ECO:0000256" key="3">
    <source>
        <dbReference type="ARBA" id="ARBA00022630"/>
    </source>
</evidence>
<reference evidence="16 17" key="1">
    <citation type="submission" date="2018-04" db="EMBL/GenBank/DDBJ databases">
        <title>Camelliibacillus theae gen. nov., sp. nov., isolated from Pu'er tea.</title>
        <authorList>
            <person name="Niu L."/>
        </authorList>
    </citation>
    <scope>NUCLEOTIDE SEQUENCE [LARGE SCALE GENOMIC DNA]</scope>
    <source>
        <strain evidence="16 17">T8</strain>
    </source>
</reference>
<evidence type="ECO:0000259" key="15">
    <source>
        <dbReference type="SMART" id="SM00904"/>
    </source>
</evidence>
<dbReference type="PIRSF" id="PIRSF004491">
    <property type="entry name" value="FAD_Synth"/>
    <property type="match status" value="1"/>
</dbReference>
<dbReference type="FunFam" id="2.40.30.30:FF:000004">
    <property type="entry name" value="Riboflavin biosynthesis protein"/>
    <property type="match status" value="1"/>
</dbReference>
<evidence type="ECO:0000256" key="12">
    <source>
        <dbReference type="ARBA" id="ARBA00047880"/>
    </source>
</evidence>
<dbReference type="SUPFAM" id="SSF82114">
    <property type="entry name" value="Riboflavin kinase-like"/>
    <property type="match status" value="1"/>
</dbReference>